<evidence type="ECO:0000259" key="8">
    <source>
        <dbReference type="Pfam" id="PF02823"/>
    </source>
</evidence>
<dbReference type="AlphaFoldDB" id="A0A2R5L1E0"/>
<dbReference type="PANTHER" id="PTHR13822">
    <property type="entry name" value="ATP SYNTHASE DELTA/EPSILON CHAIN"/>
    <property type="match status" value="1"/>
</dbReference>
<dbReference type="HAMAP" id="MF_00530">
    <property type="entry name" value="ATP_synth_epsil_bac"/>
    <property type="match status" value="1"/>
</dbReference>
<dbReference type="InterPro" id="IPR001469">
    <property type="entry name" value="ATP_synth_F1_dsu/esu"/>
</dbReference>
<evidence type="ECO:0000256" key="5">
    <source>
        <dbReference type="ARBA" id="ARBA00023136"/>
    </source>
</evidence>
<name>A0A2R5L1E0_9CRUS</name>
<keyword evidence="4" id="KW-0406">Ion transport</keyword>
<evidence type="ECO:0000256" key="7">
    <source>
        <dbReference type="ARBA" id="ARBA00023310"/>
    </source>
</evidence>
<reference evidence="9" key="1">
    <citation type="journal article" date="2018" name="Biosci. Biotechnol. Biochem.">
        <title>Polysaccharide hydrolase of the hadal zone amphipods Hirondellea gigas.</title>
        <authorList>
            <person name="Kobayashi H."/>
            <person name="Nagahama T."/>
            <person name="Arai W."/>
            <person name="Sasagawa Y."/>
            <person name="Umeda M."/>
            <person name="Hayashi T."/>
            <person name="Nikaido I."/>
            <person name="Watanabe H."/>
            <person name="Oguri K."/>
            <person name="Kitazato H."/>
            <person name="Fujioka K."/>
            <person name="Kido Y."/>
            <person name="Takami H."/>
        </authorList>
    </citation>
    <scope>NUCLEOTIDE SEQUENCE</scope>
    <source>
        <tissue evidence="9">Whole body</tissue>
    </source>
</reference>
<dbReference type="SUPFAM" id="SSF51344">
    <property type="entry name" value="Epsilon subunit of F1F0-ATP synthase N-terminal domain"/>
    <property type="match status" value="1"/>
</dbReference>
<keyword evidence="3" id="KW-0813">Transport</keyword>
<organism evidence="9">
    <name type="scientific">Hirondellea gigas</name>
    <dbReference type="NCBI Taxonomy" id="1518452"/>
    <lineage>
        <taxon>Eukaryota</taxon>
        <taxon>Metazoa</taxon>
        <taxon>Ecdysozoa</taxon>
        <taxon>Arthropoda</taxon>
        <taxon>Crustacea</taxon>
        <taxon>Multicrustacea</taxon>
        <taxon>Malacostraca</taxon>
        <taxon>Eumalacostraca</taxon>
        <taxon>Peracarida</taxon>
        <taxon>Amphipoda</taxon>
        <taxon>Amphilochidea</taxon>
        <taxon>Lysianassida</taxon>
        <taxon>Lysianassidira</taxon>
        <taxon>Lysianassoidea</taxon>
        <taxon>Lysianassidae</taxon>
        <taxon>Hirondellea</taxon>
    </lineage>
</organism>
<dbReference type="GO" id="GO:0046933">
    <property type="term" value="F:proton-transporting ATP synthase activity, rotational mechanism"/>
    <property type="evidence" value="ECO:0007669"/>
    <property type="project" value="InterPro"/>
</dbReference>
<dbReference type="NCBIfam" id="TIGR01216">
    <property type="entry name" value="ATP_synt_epsi"/>
    <property type="match status" value="1"/>
</dbReference>
<dbReference type="Pfam" id="PF02823">
    <property type="entry name" value="ATP-synt_DE_N"/>
    <property type="match status" value="1"/>
</dbReference>
<comment type="similarity">
    <text evidence="2">Belongs to the ATPase epsilon chain family.</text>
</comment>
<comment type="subcellular location">
    <subcellularLocation>
        <location evidence="1">Membrane</location>
        <topology evidence="1">Peripheral membrane protein</topology>
    </subcellularLocation>
</comment>
<protein>
    <submittedName>
        <fullName evidence="9">ATP synthase F1 subunit epsilon</fullName>
    </submittedName>
</protein>
<accession>A0A2R5L1E0</accession>
<dbReference type="PANTHER" id="PTHR13822:SF10">
    <property type="entry name" value="ATP SYNTHASE EPSILON CHAIN, CHLOROPLASTIC"/>
    <property type="match status" value="1"/>
</dbReference>
<dbReference type="GO" id="GO:0045259">
    <property type="term" value="C:proton-transporting ATP synthase complex"/>
    <property type="evidence" value="ECO:0007669"/>
    <property type="project" value="UniProtKB-KW"/>
</dbReference>
<dbReference type="InterPro" id="IPR036771">
    <property type="entry name" value="ATPsynth_dsu/esu_N"/>
</dbReference>
<dbReference type="CDD" id="cd12152">
    <property type="entry name" value="F1-ATPase_delta"/>
    <property type="match status" value="1"/>
</dbReference>
<evidence type="ECO:0000256" key="1">
    <source>
        <dbReference type="ARBA" id="ARBA00004170"/>
    </source>
</evidence>
<keyword evidence="6" id="KW-0139">CF(1)</keyword>
<feature type="domain" description="ATP synthase F1 complex delta/epsilon subunit N-terminal" evidence="8">
    <location>
        <begin position="4"/>
        <end position="82"/>
    </location>
</feature>
<evidence type="ECO:0000256" key="3">
    <source>
        <dbReference type="ARBA" id="ARBA00022448"/>
    </source>
</evidence>
<evidence type="ECO:0000256" key="6">
    <source>
        <dbReference type="ARBA" id="ARBA00023196"/>
    </source>
</evidence>
<keyword evidence="5" id="KW-0472">Membrane</keyword>
<dbReference type="InterPro" id="IPR020546">
    <property type="entry name" value="ATP_synth_F1_dsu/esu_N"/>
</dbReference>
<keyword evidence="7" id="KW-0066">ATP synthesis</keyword>
<sequence length="133" mass="14810">MATFKLEVITPLKKVLESEVERVILRTTEGDMGILANHAPLVAELAIGEMKIKFNGTEERFFVAGGFLEISKERTLVLADEAINIKDIDVELARKEAELAKQKLSKLKEDRDIAVMRKALESAITKVGMVEGR</sequence>
<dbReference type="EMBL" id="IACF01007946">
    <property type="protein sequence ID" value="LAB73529.1"/>
    <property type="molecule type" value="mRNA"/>
</dbReference>
<evidence type="ECO:0000313" key="9">
    <source>
        <dbReference type="EMBL" id="LAB73529.1"/>
    </source>
</evidence>
<evidence type="ECO:0000256" key="4">
    <source>
        <dbReference type="ARBA" id="ARBA00023065"/>
    </source>
</evidence>
<evidence type="ECO:0000256" key="2">
    <source>
        <dbReference type="ARBA" id="ARBA00005712"/>
    </source>
</evidence>
<proteinExistence type="evidence at transcript level"/>
<dbReference type="Gene3D" id="2.60.15.10">
    <property type="entry name" value="F0F1 ATP synthase delta/epsilon subunit, N-terminal"/>
    <property type="match status" value="1"/>
</dbReference>